<organism evidence="2">
    <name type="scientific">Arundo donax</name>
    <name type="common">Giant reed</name>
    <name type="synonym">Donax arundinaceus</name>
    <dbReference type="NCBI Taxonomy" id="35708"/>
    <lineage>
        <taxon>Eukaryota</taxon>
        <taxon>Viridiplantae</taxon>
        <taxon>Streptophyta</taxon>
        <taxon>Embryophyta</taxon>
        <taxon>Tracheophyta</taxon>
        <taxon>Spermatophyta</taxon>
        <taxon>Magnoliopsida</taxon>
        <taxon>Liliopsida</taxon>
        <taxon>Poales</taxon>
        <taxon>Poaceae</taxon>
        <taxon>PACMAD clade</taxon>
        <taxon>Arundinoideae</taxon>
        <taxon>Arundineae</taxon>
        <taxon>Arundo</taxon>
    </lineage>
</organism>
<reference evidence="2" key="1">
    <citation type="submission" date="2014-09" db="EMBL/GenBank/DDBJ databases">
        <authorList>
            <person name="Magalhaes I.L.F."/>
            <person name="Oliveira U."/>
            <person name="Santos F.R."/>
            <person name="Vidigal T.H.D.A."/>
            <person name="Brescovit A.D."/>
            <person name="Santos A.J."/>
        </authorList>
    </citation>
    <scope>NUCLEOTIDE SEQUENCE</scope>
    <source>
        <tissue evidence="2">Shoot tissue taken approximately 20 cm above the soil surface</tissue>
    </source>
</reference>
<reference evidence="2" key="2">
    <citation type="journal article" date="2015" name="Data Brief">
        <title>Shoot transcriptome of the giant reed, Arundo donax.</title>
        <authorList>
            <person name="Barrero R.A."/>
            <person name="Guerrero F.D."/>
            <person name="Moolhuijzen P."/>
            <person name="Goolsby J.A."/>
            <person name="Tidwell J."/>
            <person name="Bellgard S.E."/>
            <person name="Bellgard M.I."/>
        </authorList>
    </citation>
    <scope>NUCLEOTIDE SEQUENCE</scope>
    <source>
        <tissue evidence="2">Shoot tissue taken approximately 20 cm above the soil surface</tissue>
    </source>
</reference>
<dbReference type="AlphaFoldDB" id="A0A0A9GZU0"/>
<proteinExistence type="predicted"/>
<evidence type="ECO:0000313" key="2">
    <source>
        <dbReference type="EMBL" id="JAE30515.1"/>
    </source>
</evidence>
<feature type="compositionally biased region" description="Pro residues" evidence="1">
    <location>
        <begin position="1"/>
        <end position="12"/>
    </location>
</feature>
<name>A0A0A9GZU0_ARUDO</name>
<feature type="region of interest" description="Disordered" evidence="1">
    <location>
        <begin position="1"/>
        <end position="87"/>
    </location>
</feature>
<sequence length="106" mass="11654">MNPTHPFPPPAPWTSWPSPELKSPLPLAASRAPGGQIGSSRRRRRRQQHKQEVELAESSRLSHRAIGGSQKKLNRKRDGKKISRAGTIRREAGLLLGARGTEVAHG</sequence>
<feature type="compositionally biased region" description="Basic residues" evidence="1">
    <location>
        <begin position="72"/>
        <end position="83"/>
    </location>
</feature>
<protein>
    <submittedName>
        <fullName evidence="2">Uncharacterized protein</fullName>
    </submittedName>
</protein>
<accession>A0A0A9GZU0</accession>
<dbReference type="EMBL" id="GBRH01167381">
    <property type="protein sequence ID" value="JAE30515.1"/>
    <property type="molecule type" value="Transcribed_RNA"/>
</dbReference>
<evidence type="ECO:0000256" key="1">
    <source>
        <dbReference type="SAM" id="MobiDB-lite"/>
    </source>
</evidence>